<keyword evidence="1" id="KW-0489">Methyltransferase</keyword>
<dbReference type="InterPro" id="IPR029063">
    <property type="entry name" value="SAM-dependent_MTases_sf"/>
</dbReference>
<dbReference type="PIRSF" id="PIRSF017393">
    <property type="entry name" value="MTase_SAV2177"/>
    <property type="match status" value="1"/>
</dbReference>
<comment type="caution">
    <text evidence="1">The sequence shown here is derived from an EMBL/GenBank/DDBJ whole genome shotgun (WGS) entry which is preliminary data.</text>
</comment>
<dbReference type="Gene3D" id="3.40.50.150">
    <property type="entry name" value="Vaccinia Virus protein VP39"/>
    <property type="match status" value="1"/>
</dbReference>
<gene>
    <name evidence="1" type="ORF">JK358_21905</name>
</gene>
<name>A0ABS1M8T6_9NOCA</name>
<protein>
    <submittedName>
        <fullName evidence="1">SAM-dependent methyltransferase</fullName>
    </submittedName>
</protein>
<dbReference type="RefSeq" id="WP_201949673.1">
    <property type="nucleotide sequence ID" value="NZ_JAERRJ010000008.1"/>
</dbReference>
<organism evidence="1 2">
    <name type="scientific">Nocardia acididurans</name>
    <dbReference type="NCBI Taxonomy" id="2802282"/>
    <lineage>
        <taxon>Bacteria</taxon>
        <taxon>Bacillati</taxon>
        <taxon>Actinomycetota</taxon>
        <taxon>Actinomycetes</taxon>
        <taxon>Mycobacteriales</taxon>
        <taxon>Nocardiaceae</taxon>
        <taxon>Nocardia</taxon>
    </lineage>
</organism>
<keyword evidence="2" id="KW-1185">Reference proteome</keyword>
<dbReference type="Proteomes" id="UP000602198">
    <property type="component" value="Unassembled WGS sequence"/>
</dbReference>
<sequence>MRAMQSRPSVARTYNYVLDGRDNYGPDKELGDAFMSDLPGSEALAITNRSAMIRAAKALADAGVHQVIDMGCGLPAEPNVHQVIRERDPQARIVYVDNDPFVVAHGRALLAIDDSIVVIEADVREPEKIFENPAVQRLINFDEPVGILFSVVLSFVADEEGPAGIVRFWTEKIPPRSVVYISHFRPGVSREAAATERKIQEAFGGRFRDDKGILDCFGDLKLLDDGLTPCRQWHPEPGSPSVEEKPLTSWEELVVAAIAEKG</sequence>
<dbReference type="EMBL" id="JAERRJ010000008">
    <property type="protein sequence ID" value="MBL1077057.1"/>
    <property type="molecule type" value="Genomic_DNA"/>
</dbReference>
<dbReference type="InterPro" id="IPR006764">
    <property type="entry name" value="SAM_dep_MeTrfase_SAV2177_type"/>
</dbReference>
<dbReference type="GO" id="GO:0032259">
    <property type="term" value="P:methylation"/>
    <property type="evidence" value="ECO:0007669"/>
    <property type="project" value="UniProtKB-KW"/>
</dbReference>
<reference evidence="1 2" key="1">
    <citation type="submission" date="2021-01" db="EMBL/GenBank/DDBJ databases">
        <title>WGS of actinomycetes isolated from Thailand.</title>
        <authorList>
            <person name="Thawai C."/>
        </authorList>
    </citation>
    <scope>NUCLEOTIDE SEQUENCE [LARGE SCALE GENOMIC DNA]</scope>
    <source>
        <strain evidence="1 2">LPG 2</strain>
    </source>
</reference>
<dbReference type="Pfam" id="PF04672">
    <property type="entry name" value="Methyltransf_19"/>
    <property type="match status" value="1"/>
</dbReference>
<keyword evidence="1" id="KW-0808">Transferase</keyword>
<dbReference type="SUPFAM" id="SSF53335">
    <property type="entry name" value="S-adenosyl-L-methionine-dependent methyltransferases"/>
    <property type="match status" value="1"/>
</dbReference>
<evidence type="ECO:0000313" key="1">
    <source>
        <dbReference type="EMBL" id="MBL1077057.1"/>
    </source>
</evidence>
<accession>A0ABS1M8T6</accession>
<proteinExistence type="predicted"/>
<evidence type="ECO:0000313" key="2">
    <source>
        <dbReference type="Proteomes" id="UP000602198"/>
    </source>
</evidence>
<dbReference type="GO" id="GO:0008168">
    <property type="term" value="F:methyltransferase activity"/>
    <property type="evidence" value="ECO:0007669"/>
    <property type="project" value="UniProtKB-KW"/>
</dbReference>